<feature type="compositionally biased region" description="Low complexity" evidence="1">
    <location>
        <begin position="443"/>
        <end position="456"/>
    </location>
</feature>
<comment type="caution">
    <text evidence="2">The sequence shown here is derived from an EMBL/GenBank/DDBJ whole genome shotgun (WGS) entry which is preliminary data.</text>
</comment>
<feature type="compositionally biased region" description="Low complexity" evidence="1">
    <location>
        <begin position="410"/>
        <end position="425"/>
    </location>
</feature>
<feature type="region of interest" description="Disordered" evidence="1">
    <location>
        <begin position="65"/>
        <end position="153"/>
    </location>
</feature>
<name>A0AAD8SEW2_LOLMU</name>
<dbReference type="AlphaFoldDB" id="A0AAD8SEW2"/>
<feature type="compositionally biased region" description="Basic residues" evidence="1">
    <location>
        <begin position="144"/>
        <end position="153"/>
    </location>
</feature>
<proteinExistence type="predicted"/>
<dbReference type="Proteomes" id="UP001231189">
    <property type="component" value="Unassembled WGS sequence"/>
</dbReference>
<organism evidence="2 3">
    <name type="scientific">Lolium multiflorum</name>
    <name type="common">Italian ryegrass</name>
    <name type="synonym">Lolium perenne subsp. multiflorum</name>
    <dbReference type="NCBI Taxonomy" id="4521"/>
    <lineage>
        <taxon>Eukaryota</taxon>
        <taxon>Viridiplantae</taxon>
        <taxon>Streptophyta</taxon>
        <taxon>Embryophyta</taxon>
        <taxon>Tracheophyta</taxon>
        <taxon>Spermatophyta</taxon>
        <taxon>Magnoliopsida</taxon>
        <taxon>Liliopsida</taxon>
        <taxon>Poales</taxon>
        <taxon>Poaceae</taxon>
        <taxon>BOP clade</taxon>
        <taxon>Pooideae</taxon>
        <taxon>Poodae</taxon>
        <taxon>Poeae</taxon>
        <taxon>Poeae Chloroplast Group 2 (Poeae type)</taxon>
        <taxon>Loliodinae</taxon>
        <taxon>Loliinae</taxon>
        <taxon>Lolium</taxon>
    </lineage>
</organism>
<dbReference type="PANTHER" id="PTHR35317:SF38">
    <property type="entry name" value="RNA-DIRECTED DNA POLYMERASE"/>
    <property type="match status" value="1"/>
</dbReference>
<dbReference type="Pfam" id="PF14223">
    <property type="entry name" value="Retrotran_gag_2"/>
    <property type="match status" value="1"/>
</dbReference>
<evidence type="ECO:0000313" key="2">
    <source>
        <dbReference type="EMBL" id="KAK1650424.1"/>
    </source>
</evidence>
<accession>A0AAD8SEW2</accession>
<evidence type="ECO:0000313" key="3">
    <source>
        <dbReference type="Proteomes" id="UP001231189"/>
    </source>
</evidence>
<reference evidence="2" key="1">
    <citation type="submission" date="2023-07" db="EMBL/GenBank/DDBJ databases">
        <title>A chromosome-level genome assembly of Lolium multiflorum.</title>
        <authorList>
            <person name="Chen Y."/>
            <person name="Copetti D."/>
            <person name="Kolliker R."/>
            <person name="Studer B."/>
        </authorList>
    </citation>
    <scope>NUCLEOTIDE SEQUENCE</scope>
    <source>
        <strain evidence="2">02402/16</strain>
        <tissue evidence="2">Leaf</tissue>
    </source>
</reference>
<feature type="region of interest" description="Disordered" evidence="1">
    <location>
        <begin position="384"/>
        <end position="474"/>
    </location>
</feature>
<evidence type="ECO:0008006" key="4">
    <source>
        <dbReference type="Google" id="ProtNLM"/>
    </source>
</evidence>
<keyword evidence="3" id="KW-1185">Reference proteome</keyword>
<dbReference type="EMBL" id="JAUUTY010000004">
    <property type="protein sequence ID" value="KAK1650424.1"/>
    <property type="molecule type" value="Genomic_DNA"/>
</dbReference>
<evidence type="ECO:0000256" key="1">
    <source>
        <dbReference type="SAM" id="MobiDB-lite"/>
    </source>
</evidence>
<dbReference type="PANTHER" id="PTHR35317">
    <property type="entry name" value="OS04G0629600 PROTEIN"/>
    <property type="match status" value="1"/>
</dbReference>
<protein>
    <recommendedName>
        <fullName evidence="4">DUF4219 domain-containing protein</fullName>
    </recommendedName>
</protein>
<feature type="compositionally biased region" description="Basic and acidic residues" evidence="1">
    <location>
        <begin position="74"/>
        <end position="86"/>
    </location>
</feature>
<gene>
    <name evidence="2" type="ORF">QYE76_068229</name>
</gene>
<sequence length="474" mass="51762">MPSGVGFLLGGDAVTPLSTSDPSPRRKSKISQIGGVGALRGDLLGGVAWGALGLFKAGISEADEACSSCHGGRAPRERKSEIERARARPQAVSEQAYDQCRLDASAAKESCAGEKKKPTDAASGSGSNSPGRAPSLRPSMSPIRRGRSQHHGRKLVVRERVAQEVTGGLQWPTLTRTNYADWSVIMRVQLQVHGLWEAVSEGDVDDHEDRAVLAALLHAVPPELVRTLTAKDNAKAVWDTLKTLHVRAERVCDARAQTRRRDYDRLTFKDGETVEDFALHLSTILSDLEMLGDPEDEGKAVRKFLRVLPHNYRHMALSIESLLDIKTMSMEELCGRLLVVEENKAIDGAEDSGRRLLLTKEWCTCHKRAVHDCSSNMVIPVRPRTTARNAMTNDRPGRDTKPPAGRRRTTSAAIAGKKAIGLASAGRRNARRRLTLPSGRTTPILPFSSASSSSTRPPHPRRRLPHQGSLNTHS</sequence>